<feature type="domain" description="HU" evidence="2">
    <location>
        <begin position="3"/>
        <end position="125"/>
    </location>
</feature>
<dbReference type="InterPro" id="IPR041607">
    <property type="entry name" value="HU-HIG"/>
</dbReference>
<dbReference type="eggNOG" id="COG0776">
    <property type="taxonomic scope" value="Bacteria"/>
</dbReference>
<dbReference type="RefSeq" id="WP_013547779.1">
    <property type="nucleotide sequence ID" value="NC_014933.1"/>
</dbReference>
<dbReference type="KEGG" id="bhl:Bache_2219"/>
<keyword evidence="1" id="KW-0238">DNA-binding</keyword>
<dbReference type="GO" id="GO:0003677">
    <property type="term" value="F:DNA binding"/>
    <property type="evidence" value="ECO:0007669"/>
    <property type="project" value="UniProtKB-KW"/>
</dbReference>
<accession>E6SSV7</accession>
<sequence>MYKYKLVQKINPQDKTAKKKWYATAIGNDAQDVKAMTRAATENTTTAPIEMEASLELLGNYAMQQLLQGHIVKVGDLGTLRITFKSEGVEDITTFNAGQMIKEPRILFTPSKTLREGVVKKLQFQNGGVLEAGVSYASLADYKLAKGITSGGGSTGGSGNENDNPLG</sequence>
<dbReference type="AlphaFoldDB" id="E6SSV7"/>
<evidence type="ECO:0000259" key="2">
    <source>
        <dbReference type="Pfam" id="PF18291"/>
    </source>
</evidence>
<dbReference type="Pfam" id="PF18291">
    <property type="entry name" value="HU-HIG"/>
    <property type="match status" value="1"/>
</dbReference>
<dbReference type="Proteomes" id="UP000008630">
    <property type="component" value="Chromosome"/>
</dbReference>
<evidence type="ECO:0000313" key="4">
    <source>
        <dbReference type="Proteomes" id="UP000008630"/>
    </source>
</evidence>
<dbReference type="SUPFAM" id="SSF47729">
    <property type="entry name" value="IHF-like DNA-binding proteins"/>
    <property type="match status" value="1"/>
</dbReference>
<dbReference type="PATRIC" id="fig|693979.3.peg.2328"/>
<organism evidence="3 4">
    <name type="scientific">Bacteroides helcogenes (strain ATCC 35417 / DSM 20613 / JCM 6297 / CCUG 15421 / P 36-108)</name>
    <dbReference type="NCBI Taxonomy" id="693979"/>
    <lineage>
        <taxon>Bacteria</taxon>
        <taxon>Pseudomonadati</taxon>
        <taxon>Bacteroidota</taxon>
        <taxon>Bacteroidia</taxon>
        <taxon>Bacteroidales</taxon>
        <taxon>Bacteroidaceae</taxon>
        <taxon>Bacteroides</taxon>
    </lineage>
</organism>
<dbReference type="OrthoDB" id="1049689at2"/>
<evidence type="ECO:0000256" key="1">
    <source>
        <dbReference type="ARBA" id="ARBA00023125"/>
    </source>
</evidence>
<evidence type="ECO:0000313" key="3">
    <source>
        <dbReference type="EMBL" id="ADV44188.1"/>
    </source>
</evidence>
<dbReference type="EMBL" id="CP002352">
    <property type="protein sequence ID" value="ADV44188.1"/>
    <property type="molecule type" value="Genomic_DNA"/>
</dbReference>
<protein>
    <recommendedName>
        <fullName evidence="2">HU domain-containing protein</fullName>
    </recommendedName>
</protein>
<reference evidence="3 4" key="2">
    <citation type="journal article" date="2011" name="Stand. Genomic Sci.">
        <title>Complete genome sequence of Bacteroides helcogenes type strain (P 36-108).</title>
        <authorList>
            <person name="Pati A."/>
            <person name="Gronow S."/>
            <person name="Zeytun A."/>
            <person name="Lapidus A."/>
            <person name="Nolan M."/>
            <person name="Hammon N."/>
            <person name="Deshpande S."/>
            <person name="Cheng J.F."/>
            <person name="Tapia R."/>
            <person name="Han C."/>
            <person name="Goodwin L."/>
            <person name="Pitluck S."/>
            <person name="Liolios K."/>
            <person name="Pagani I."/>
            <person name="Ivanova N."/>
            <person name="Mavromatis K."/>
            <person name="Chen A."/>
            <person name="Palaniappan K."/>
            <person name="Land M."/>
            <person name="Hauser L."/>
            <person name="Chang Y.J."/>
            <person name="Jeffries C.D."/>
            <person name="Detter J.C."/>
            <person name="Brambilla E."/>
            <person name="Rohde M."/>
            <person name="Goker M."/>
            <person name="Woyke T."/>
            <person name="Bristow J."/>
            <person name="Eisen J.A."/>
            <person name="Markowitz V."/>
            <person name="Hugenholtz P."/>
            <person name="Kyrpides N.C."/>
            <person name="Klenk H.P."/>
            <person name="Lucas S."/>
        </authorList>
    </citation>
    <scope>NUCLEOTIDE SEQUENCE [LARGE SCALE GENOMIC DNA]</scope>
    <source>
        <strain evidence="4">ATCC 35417 / DSM 20613 / JCM 6297 / CCUG 15421 / P 36-108</strain>
    </source>
</reference>
<reference key="1">
    <citation type="submission" date="2010-11" db="EMBL/GenBank/DDBJ databases">
        <title>The complete genome of Bacteroides helcogenes P 36-108.</title>
        <authorList>
            <consortium name="US DOE Joint Genome Institute (JGI-PGF)"/>
            <person name="Lucas S."/>
            <person name="Copeland A."/>
            <person name="Lapidus A."/>
            <person name="Bruce D."/>
            <person name="Goodwin L."/>
            <person name="Pitluck S."/>
            <person name="Kyrpides N."/>
            <person name="Mavromatis K."/>
            <person name="Ivanova N."/>
            <person name="Zeytun A."/>
            <person name="Brettin T."/>
            <person name="Detter J.C."/>
            <person name="Tapia R."/>
            <person name="Han C."/>
            <person name="Land M."/>
            <person name="Hauser L."/>
            <person name="Markowitz V."/>
            <person name="Cheng J.-F."/>
            <person name="Hugenholtz P."/>
            <person name="Woyke T."/>
            <person name="Wu D."/>
            <person name="Gronow S."/>
            <person name="Wellnitz S."/>
            <person name="Brambilla E."/>
            <person name="Klenk H.-P."/>
            <person name="Eisen J.A."/>
        </authorList>
    </citation>
    <scope>NUCLEOTIDE SEQUENCE</scope>
    <source>
        <strain>P 36-108</strain>
    </source>
</reference>
<dbReference type="InterPro" id="IPR010992">
    <property type="entry name" value="IHF-like_DNA-bd_dom_sf"/>
</dbReference>
<dbReference type="HOGENOM" id="CLU_112331_5_2_10"/>
<dbReference type="STRING" id="693979.Bache_2219"/>
<name>E6SSV7_BACT6</name>
<keyword evidence="4" id="KW-1185">Reference proteome</keyword>
<proteinExistence type="predicted"/>
<gene>
    <name evidence="3" type="ordered locus">Bache_2219</name>
</gene>